<dbReference type="Proteomes" id="UP001500298">
    <property type="component" value="Unassembled WGS sequence"/>
</dbReference>
<dbReference type="InterPro" id="IPR013783">
    <property type="entry name" value="Ig-like_fold"/>
</dbReference>
<evidence type="ECO:0000256" key="6">
    <source>
        <dbReference type="ARBA" id="ARBA00022837"/>
    </source>
</evidence>
<feature type="chain" id="PRO_5047319887" description="Secretion system C-terminal sorting domain-containing protein" evidence="9">
    <location>
        <begin position="21"/>
        <end position="1563"/>
    </location>
</feature>
<dbReference type="PANTHER" id="PTHR40088:SF1">
    <property type="entry name" value="PECTATE LYASE PEL9"/>
    <property type="match status" value="1"/>
</dbReference>
<feature type="domain" description="Secretion system C-terminal sorting" evidence="10">
    <location>
        <begin position="1485"/>
        <end position="1559"/>
    </location>
</feature>
<name>A0ABP9CWE4_9BACT</name>
<evidence type="ECO:0000256" key="3">
    <source>
        <dbReference type="ARBA" id="ARBA00022525"/>
    </source>
</evidence>
<evidence type="ECO:0000256" key="1">
    <source>
        <dbReference type="ARBA" id="ARBA00001913"/>
    </source>
</evidence>
<organism evidence="11 12">
    <name type="scientific">Algivirga pacifica</name>
    <dbReference type="NCBI Taxonomy" id="1162670"/>
    <lineage>
        <taxon>Bacteria</taxon>
        <taxon>Pseudomonadati</taxon>
        <taxon>Bacteroidota</taxon>
        <taxon>Cytophagia</taxon>
        <taxon>Cytophagales</taxon>
        <taxon>Flammeovirgaceae</taxon>
        <taxon>Algivirga</taxon>
    </lineage>
</organism>
<keyword evidence="6" id="KW-0106">Calcium</keyword>
<evidence type="ECO:0000313" key="11">
    <source>
        <dbReference type="EMBL" id="GAA4820993.1"/>
    </source>
</evidence>
<comment type="caution">
    <text evidence="11">The sequence shown here is derived from an EMBL/GenBank/DDBJ whole genome shotgun (WGS) entry which is preliminary data.</text>
</comment>
<keyword evidence="7" id="KW-0456">Lyase</keyword>
<dbReference type="InterPro" id="IPR026444">
    <property type="entry name" value="Secre_tail"/>
</dbReference>
<dbReference type="Pfam" id="PF18962">
    <property type="entry name" value="Por_Secre_tail"/>
    <property type="match status" value="1"/>
</dbReference>
<dbReference type="RefSeq" id="WP_345368516.1">
    <property type="nucleotide sequence ID" value="NZ_BAABJX010000004.1"/>
</dbReference>
<evidence type="ECO:0000259" key="10">
    <source>
        <dbReference type="Pfam" id="PF18962"/>
    </source>
</evidence>
<evidence type="ECO:0000256" key="7">
    <source>
        <dbReference type="ARBA" id="ARBA00023239"/>
    </source>
</evidence>
<evidence type="ECO:0000256" key="9">
    <source>
        <dbReference type="SAM" id="SignalP"/>
    </source>
</evidence>
<feature type="signal peptide" evidence="9">
    <location>
        <begin position="1"/>
        <end position="20"/>
    </location>
</feature>
<dbReference type="SUPFAM" id="SSF51126">
    <property type="entry name" value="Pectin lyase-like"/>
    <property type="match status" value="3"/>
</dbReference>
<dbReference type="NCBIfam" id="TIGR04183">
    <property type="entry name" value="Por_Secre_tail"/>
    <property type="match status" value="1"/>
</dbReference>
<keyword evidence="4" id="KW-0479">Metal-binding</keyword>
<evidence type="ECO:0000313" key="12">
    <source>
        <dbReference type="Proteomes" id="UP001500298"/>
    </source>
</evidence>
<evidence type="ECO:0000256" key="5">
    <source>
        <dbReference type="ARBA" id="ARBA00022729"/>
    </source>
</evidence>
<dbReference type="Gene3D" id="2.160.20.10">
    <property type="entry name" value="Single-stranded right-handed beta-helix, Pectin lyase-like"/>
    <property type="match status" value="3"/>
</dbReference>
<evidence type="ECO:0000256" key="2">
    <source>
        <dbReference type="ARBA" id="ARBA00004613"/>
    </source>
</evidence>
<dbReference type="InterPro" id="IPR006626">
    <property type="entry name" value="PbH1"/>
</dbReference>
<keyword evidence="5 9" id="KW-0732">Signal</keyword>
<proteinExistence type="inferred from homology"/>
<evidence type="ECO:0000256" key="4">
    <source>
        <dbReference type="ARBA" id="ARBA00022723"/>
    </source>
</evidence>
<dbReference type="SMART" id="SM00710">
    <property type="entry name" value="PbH1"/>
    <property type="match status" value="6"/>
</dbReference>
<sequence>MKLKLFLANFLLCCSIGLYAQNPWYVAPNGLDTNAGTDSLSALASIQKAIDLSSATDTIWVLAGEYTENIDFKGKDIVLQSKDGVSSTVLRPSNVYVPLVKFNTDETNAATIKGFTMIGGGKDTGIALQVSGNASPEVWNCIIQDFGDGAISILNAGTSSLKVFNTVLADNLQAVKYNGNSGDVTLAHCTFVANDRQGLYDAHLSVYNSIIPSMAQALGANMYHCFMVNEGCDPCYYEDPLVLSSFELHDYSPAIGAAYNYDLGAVTDLYGNPRSYADGKNADVGAIEHQLDSAADVPIILYVDDNGSDSGLGTEADPINSIALALTLAVDDSAKIVVKKGTYTEELSIDKNIHIQGEGEGVILDKSLLTLNGGNVQLENLRIQQSIAGATSLESVINAYNSSSTISDTLTLKNVSISNNARRALVLNGWALSMEDCQVLENMGYGGLYLSNCSADISNTIIAKNTSSDHGAGVYLGEGAAVNLNHVTITENNTSAKGGGIYYSDVFTEVNLENSIVYGNVASGEVSDLDWIKQAQFYANYSLLGGGYIDGVKQEGVWSGTANVTGDPKFRASSKGDYSLLPDSPALEVGSTSSLVLDMNGNMRPMPVGTQPDLGAIETEEEKGTPYLFVSFNQPTVCVIEDATIVMNTQVVSSSKVEGYSWSGPNNFTSLDSVLKGHIVDGQYVLKVTTDTQTLVDTIDYVAYKKLPKLYVSENGNDANDGLKDTPLASLGRALEVQDGCVEIVLTNGTYYEDSLKLSQDVIISGLERDSVVLNGGESNCMFRAGEVFDQEKYLNATIRNITITGVAQVLYSSCQDVSLERVLLKGNHYNFSDTPTSFANLIKSSGFPNLKVRDAVITGNSSYGDLISLGMVSFEITNTLIVDNNTATPTTSGVLYGWFVPNMKHTTIANNSYKYGIGMLDDGGAGGKIHNSIIYGHTFDIGSEKQVNVSDCLLGTWEQYTGDFAANNIIIASPLFKASEEGDYTLTENSPAIGTGSMDYVIPYDLAGNPRPNPVGFQPDLGAYEHENGAAGGSVSVTVTPQGCTVEELYEAKIAVINVPAPYTIQVTGPNGFTSNSEWLTDLNLGGYQVLVTDSEGIKYTTSFELVDDFIKVEVDVTNVACGESVGALELLSTLPEQASFYWRNANGSKFYERALTGLSAGFYTLVVTDGAKGCTIEKEYEVKANSAIENFAIVIEGDQEVCAEGVPNTLLKLDGTYDTYKWFQKSEIGEWNLIGEQSTYSVNVVGDYQVIVTKDGQCGVDAVSITARPAITLTQQICVVSVDPATGKNMVVWDKQKELGIATYRVYKEVGDNDFQLVGKVPFDGPNYFVDAESDPLAAPEKYRLTVVDQCGAESKQSVPHKTIYLQANMGVNGTVNLSWTSYEGFEVNQVKILRGPSLDRLQELTTRPASNAQFTDTNPSPNETVYVIEAVNSAGCYIETSSNARVSEQVPLNGARSNPGVVEGQFVTGVDDVQELYEEVIIYPNPSQGVFAVKLGSVVSGDCVVSLKDLSGNLITEMKSKNTSGTIQVSVENLSDGMYLLFIKTEKGTLVKKVMISHGN</sequence>
<dbReference type="EMBL" id="BAABJX010000004">
    <property type="protein sequence ID" value="GAA4820993.1"/>
    <property type="molecule type" value="Genomic_DNA"/>
</dbReference>
<reference evidence="12" key="1">
    <citation type="journal article" date="2019" name="Int. J. Syst. Evol. Microbiol.">
        <title>The Global Catalogue of Microorganisms (GCM) 10K type strain sequencing project: providing services to taxonomists for standard genome sequencing and annotation.</title>
        <authorList>
            <consortium name="The Broad Institute Genomics Platform"/>
            <consortium name="The Broad Institute Genome Sequencing Center for Infectious Disease"/>
            <person name="Wu L."/>
            <person name="Ma J."/>
        </authorList>
    </citation>
    <scope>NUCLEOTIDE SEQUENCE [LARGE SCALE GENOMIC DNA]</scope>
    <source>
        <strain evidence="12">JCM 18326</strain>
    </source>
</reference>
<comment type="cofactor">
    <cofactor evidence="1">
        <name>Ca(2+)</name>
        <dbReference type="ChEBI" id="CHEBI:29108"/>
    </cofactor>
</comment>
<gene>
    <name evidence="11" type="ORF">GCM10023331_01670</name>
</gene>
<dbReference type="InterPro" id="IPR052052">
    <property type="entry name" value="Polysaccharide_Lyase_9"/>
</dbReference>
<accession>A0ABP9CWE4</accession>
<dbReference type="InterPro" id="IPR059226">
    <property type="entry name" value="Choice_anch_Q_dom"/>
</dbReference>
<comment type="subcellular location">
    <subcellularLocation>
        <location evidence="2">Secreted</location>
    </subcellularLocation>
</comment>
<dbReference type="PANTHER" id="PTHR40088">
    <property type="entry name" value="PECTATE LYASE (EUROFUNG)"/>
    <property type="match status" value="1"/>
</dbReference>
<comment type="similarity">
    <text evidence="8">Belongs to the polysaccharide lyase 9 family.</text>
</comment>
<dbReference type="Gene3D" id="2.60.40.10">
    <property type="entry name" value="Immunoglobulins"/>
    <property type="match status" value="1"/>
</dbReference>
<dbReference type="NCBIfam" id="NF041518">
    <property type="entry name" value="choice_anch_Q"/>
    <property type="match status" value="2"/>
</dbReference>
<protein>
    <recommendedName>
        <fullName evidence="10">Secretion system C-terminal sorting domain-containing protein</fullName>
    </recommendedName>
</protein>
<keyword evidence="3" id="KW-0964">Secreted</keyword>
<keyword evidence="12" id="KW-1185">Reference proteome</keyword>
<dbReference type="InterPro" id="IPR012334">
    <property type="entry name" value="Pectin_lyas_fold"/>
</dbReference>
<dbReference type="InterPro" id="IPR011050">
    <property type="entry name" value="Pectin_lyase_fold/virulence"/>
</dbReference>
<evidence type="ECO:0000256" key="8">
    <source>
        <dbReference type="ARBA" id="ARBA00038263"/>
    </source>
</evidence>